<evidence type="ECO:0000256" key="3">
    <source>
        <dbReference type="ARBA" id="ARBA00022782"/>
    </source>
</evidence>
<dbReference type="InterPro" id="IPR029472">
    <property type="entry name" value="Copia-like_N"/>
</dbReference>
<protein>
    <recommendedName>
        <fullName evidence="7">Retrotransposon Copia-like N-terminal domain-containing protein</fullName>
    </recommendedName>
</protein>
<keyword evidence="3" id="KW-0221">Differentiation</keyword>
<dbReference type="PANTHER" id="PTHR31791:SF70">
    <property type="entry name" value="FRIGIDA-LIKE PROTEIN"/>
    <property type="match status" value="1"/>
</dbReference>
<dbReference type="PANTHER" id="PTHR31791">
    <property type="entry name" value="FRIGIDA-LIKE PROTEIN 3-RELATED"/>
    <property type="match status" value="1"/>
</dbReference>
<dbReference type="GO" id="GO:0009908">
    <property type="term" value="P:flower development"/>
    <property type="evidence" value="ECO:0007669"/>
    <property type="project" value="UniProtKB-KW"/>
</dbReference>
<feature type="coiled-coil region" evidence="5">
    <location>
        <begin position="120"/>
        <end position="171"/>
    </location>
</feature>
<dbReference type="InterPro" id="IPR012474">
    <property type="entry name" value="Frigida"/>
</dbReference>
<dbReference type="EMBL" id="GFAY01000282">
    <property type="protein sequence ID" value="JAV45368.1"/>
    <property type="molecule type" value="Transcribed_RNA"/>
</dbReference>
<evidence type="ECO:0000256" key="6">
    <source>
        <dbReference type="SAM" id="MobiDB-lite"/>
    </source>
</evidence>
<accession>A0A1S8ACZ3</accession>
<evidence type="ECO:0000256" key="2">
    <source>
        <dbReference type="ARBA" id="ARBA00022473"/>
    </source>
</evidence>
<evidence type="ECO:0000256" key="4">
    <source>
        <dbReference type="ARBA" id="ARBA00023089"/>
    </source>
</evidence>
<keyword evidence="5" id="KW-0175">Coiled coil</keyword>
<reference evidence="8" key="1">
    <citation type="submission" date="2016-12" db="EMBL/GenBank/DDBJ databases">
        <title>Transcriptomic, proteomic, and metabolomic analysis of Citrus limon response to graft inoculation by Candidatus Liberibacter asiaticus.</title>
        <authorList>
            <person name="Ramsey J."/>
            <person name="Chin E."/>
            <person name="Chavez J."/>
            <person name="Saha S."/>
            <person name="Mischuk D."/>
            <person name="Mahoney J."/>
            <person name="Mohr J."/>
            <person name="Robison F."/>
            <person name="Godfrey K."/>
            <person name="Levesque C."/>
            <person name="Foster L."/>
            <person name="Xu Y."/>
            <person name="Strickler S."/>
            <person name="Fernandez-Pozo N."/>
            <person name="Polek M.L."/>
            <person name="Giovannoni J."/>
            <person name="Mueller L.A."/>
            <person name="Slupsky C."/>
            <person name="Bruce J."/>
            <person name="Cilia M."/>
        </authorList>
    </citation>
    <scope>NUCLEOTIDE SEQUENCE</scope>
</reference>
<feature type="coiled-coil region" evidence="5">
    <location>
        <begin position="400"/>
        <end position="427"/>
    </location>
</feature>
<feature type="coiled-coil region" evidence="5">
    <location>
        <begin position="200"/>
        <end position="227"/>
    </location>
</feature>
<dbReference type="Pfam" id="PF14244">
    <property type="entry name" value="Retrotran_gag_3"/>
    <property type="match status" value="1"/>
</dbReference>
<dbReference type="GO" id="GO:0030154">
    <property type="term" value="P:cell differentiation"/>
    <property type="evidence" value="ECO:0007669"/>
    <property type="project" value="UniProtKB-KW"/>
</dbReference>
<feature type="region of interest" description="Disordered" evidence="6">
    <location>
        <begin position="1028"/>
        <end position="1051"/>
    </location>
</feature>
<name>A0A1S8ACZ3_CITLI</name>
<keyword evidence="4" id="KW-0287">Flowering</keyword>
<proteinExistence type="inferred from homology"/>
<comment type="similarity">
    <text evidence="1">Belongs to the Frigida family.</text>
</comment>
<evidence type="ECO:0000259" key="7">
    <source>
        <dbReference type="Pfam" id="PF14244"/>
    </source>
</evidence>
<evidence type="ECO:0000256" key="1">
    <source>
        <dbReference type="ARBA" id="ARBA00008956"/>
    </source>
</evidence>
<feature type="domain" description="Retrotransposon Copia-like N-terminal" evidence="7">
    <location>
        <begin position="749"/>
        <end position="796"/>
    </location>
</feature>
<dbReference type="SUPFAM" id="SSF57997">
    <property type="entry name" value="Tropomyosin"/>
    <property type="match status" value="1"/>
</dbReference>
<organism evidence="8">
    <name type="scientific">Citrus limon</name>
    <name type="common">Lemon</name>
    <name type="synonym">Citrus medica var. limon</name>
    <dbReference type="NCBI Taxonomy" id="2708"/>
    <lineage>
        <taxon>Eukaryota</taxon>
        <taxon>Viridiplantae</taxon>
        <taxon>Streptophyta</taxon>
        <taxon>Embryophyta</taxon>
        <taxon>Tracheophyta</taxon>
        <taxon>Spermatophyta</taxon>
        <taxon>Magnoliopsida</taxon>
        <taxon>eudicotyledons</taxon>
        <taxon>Gunneridae</taxon>
        <taxon>Pentapetalae</taxon>
        <taxon>rosids</taxon>
        <taxon>malvids</taxon>
        <taxon>Sapindales</taxon>
        <taxon>Rutaceae</taxon>
        <taxon>Aurantioideae</taxon>
        <taxon>Citrus</taxon>
    </lineage>
</organism>
<evidence type="ECO:0000256" key="5">
    <source>
        <dbReference type="SAM" id="Coils"/>
    </source>
</evidence>
<dbReference type="Gene3D" id="1.10.287.1490">
    <property type="match status" value="1"/>
</dbReference>
<feature type="coiled-coil region" evidence="5">
    <location>
        <begin position="263"/>
        <end position="332"/>
    </location>
</feature>
<dbReference type="AlphaFoldDB" id="A0A1S8ACZ3"/>
<sequence length="1057" mass="120757">MENCTVNISEELRVAESKKETLRRSFDIAHSQANSVLLLTVQWKDLEEHFDITKKLLEKQSNDVDGKIRLLDQRAKEIESKEIQLVLVQKKIEDCNGELVCKEKQLGLVKKKIGECNCKLQLKKNELNSLSESLNLKKEELSSVQEWINKCQAHQKELRLLRNMIEECCDEIELREKKVGEVQRSIEEREKQLAFKESKISSIQTLIEEYEEVLKEKEKSYDEVKKSLILCETKLECKKKELELTQSSIKELSVKLHSGEGKLELLQGKVRLHENEVESLEQKLDSMRKQQKKYFDDVELKKREFNEIRKYIEELNQDLASKHRQLKFVQQSIEECSKEFQWKKEELISIEKTIAECSKEVELIKNQLNLIHNESNLVQTRTIVCLKELKDKEKHFDSLNKGLEDRLQDLEVKEREFEKRVKEFELREKEFDSIQKAVEDRSKNLLLQVKIEEPENLTSRGRYLQCLLNQHLQKHDLIFCKVFDTVKRARDPALLVLHAMSGFYPPHSRERDLEFDVSIIRRSCILLLEQLSTIAPEINAQVRDEAMKVAGEWKKKMRVAVENSLEVLGFLHLLAAYRLAHAFDGEELESLLRIVAQHRQTPKLRQTLGFGDKVPGLQCSITAEGRSSSSMLVGNSAPTNQPVPRPMNLPQYTGMNPSNSTSSPVAQFNGVQPQLQNQYKRLRRESPAIIAYTPQTPASGNLSRSSLATLYGPGVARIGGQTQFGLLAANMADGESSDNKQENDPFLVHPSDSPTIVLVSPLLTGNNYGTWVRAMTMALRARNKLGFVDGTITKPDNDDGGKWQSCNDLVRSWVLNSISSKLACSVLYAQSARELWLHLQERFQQNASKIYKLKQAISSLRQGDVAVHLYYRIMKKLWRKLNSLQHLEPCVSGKAKVVNELQQQDFGMEFLQGLHDRYAAIRSRILLMDPFPKAHKILALIKKEETQQDLHALGGPSKAAALAIPNRQPLLHSSLDNRMGNDISADSSVSNLNGISGNDQRRQTCEHCGKLGHTKFNCFELNGYPTNCNKRRRGSKGNPKAPATVAGKEQQDLIFAQ</sequence>
<evidence type="ECO:0000313" key="8">
    <source>
        <dbReference type="EMBL" id="JAV45368.1"/>
    </source>
</evidence>
<dbReference type="Pfam" id="PF07899">
    <property type="entry name" value="Frigida"/>
    <property type="match status" value="1"/>
</dbReference>
<keyword evidence="2" id="KW-0217">Developmental protein</keyword>